<dbReference type="GO" id="GO:0016020">
    <property type="term" value="C:membrane"/>
    <property type="evidence" value="ECO:0007669"/>
    <property type="project" value="UniProtKB-SubCell"/>
</dbReference>
<feature type="transmembrane region" description="Helical" evidence="11">
    <location>
        <begin position="5"/>
        <end position="21"/>
    </location>
</feature>
<name>A0AAV3RUN9_LITER</name>
<evidence type="ECO:0000256" key="6">
    <source>
        <dbReference type="ARBA" id="ARBA00022989"/>
    </source>
</evidence>
<evidence type="ECO:0000256" key="9">
    <source>
        <dbReference type="ARBA" id="ARBA00023033"/>
    </source>
</evidence>
<keyword evidence="5" id="KW-0479">Metal-binding</keyword>
<accession>A0AAV3RUN9</accession>
<keyword evidence="6 11" id="KW-1133">Transmembrane helix</keyword>
<dbReference type="Proteomes" id="UP001454036">
    <property type="component" value="Unassembled WGS sequence"/>
</dbReference>
<evidence type="ECO:0000256" key="3">
    <source>
        <dbReference type="ARBA" id="ARBA00022617"/>
    </source>
</evidence>
<evidence type="ECO:0000256" key="5">
    <source>
        <dbReference type="ARBA" id="ARBA00022723"/>
    </source>
</evidence>
<dbReference type="GO" id="GO:0016705">
    <property type="term" value="F:oxidoreductase activity, acting on paired donors, with incorporation or reduction of molecular oxygen"/>
    <property type="evidence" value="ECO:0007669"/>
    <property type="project" value="InterPro"/>
</dbReference>
<dbReference type="InterPro" id="IPR001128">
    <property type="entry name" value="Cyt_P450"/>
</dbReference>
<organism evidence="12 13">
    <name type="scientific">Lithospermum erythrorhizon</name>
    <name type="common">Purple gromwell</name>
    <name type="synonym">Lithospermum officinale var. erythrorhizon</name>
    <dbReference type="NCBI Taxonomy" id="34254"/>
    <lineage>
        <taxon>Eukaryota</taxon>
        <taxon>Viridiplantae</taxon>
        <taxon>Streptophyta</taxon>
        <taxon>Embryophyta</taxon>
        <taxon>Tracheophyta</taxon>
        <taxon>Spermatophyta</taxon>
        <taxon>Magnoliopsida</taxon>
        <taxon>eudicotyledons</taxon>
        <taxon>Gunneridae</taxon>
        <taxon>Pentapetalae</taxon>
        <taxon>asterids</taxon>
        <taxon>lamiids</taxon>
        <taxon>Boraginales</taxon>
        <taxon>Boraginaceae</taxon>
        <taxon>Boraginoideae</taxon>
        <taxon>Lithospermeae</taxon>
        <taxon>Lithospermum</taxon>
    </lineage>
</organism>
<dbReference type="InterPro" id="IPR036396">
    <property type="entry name" value="Cyt_P450_sf"/>
</dbReference>
<evidence type="ECO:0000256" key="1">
    <source>
        <dbReference type="ARBA" id="ARBA00004370"/>
    </source>
</evidence>
<evidence type="ECO:0000256" key="8">
    <source>
        <dbReference type="ARBA" id="ARBA00023004"/>
    </source>
</evidence>
<comment type="subcellular location">
    <subcellularLocation>
        <location evidence="1">Membrane</location>
    </subcellularLocation>
</comment>
<feature type="transmembrane region" description="Helical" evidence="11">
    <location>
        <begin position="27"/>
        <end position="50"/>
    </location>
</feature>
<keyword evidence="10 11" id="KW-0472">Membrane</keyword>
<dbReference type="PANTHER" id="PTHR24282:SF36">
    <property type="entry name" value="CYTOCHROME P450 714A1-RELATED"/>
    <property type="match status" value="1"/>
</dbReference>
<evidence type="ECO:0000313" key="12">
    <source>
        <dbReference type="EMBL" id="GAA0184190.1"/>
    </source>
</evidence>
<keyword evidence="8" id="KW-0408">Iron</keyword>
<dbReference type="GO" id="GO:0004497">
    <property type="term" value="F:monooxygenase activity"/>
    <property type="evidence" value="ECO:0007669"/>
    <property type="project" value="UniProtKB-KW"/>
</dbReference>
<keyword evidence="7" id="KW-0560">Oxidoreductase</keyword>
<gene>
    <name evidence="12" type="ORF">LIER_31478</name>
</gene>
<dbReference type="EMBL" id="BAABME010011711">
    <property type="protein sequence ID" value="GAA0184190.1"/>
    <property type="molecule type" value="Genomic_DNA"/>
</dbReference>
<evidence type="ECO:0000256" key="10">
    <source>
        <dbReference type="ARBA" id="ARBA00023136"/>
    </source>
</evidence>
<comment type="caution">
    <text evidence="12">The sequence shown here is derived from an EMBL/GenBank/DDBJ whole genome shotgun (WGS) entry which is preliminary data.</text>
</comment>
<dbReference type="AlphaFoldDB" id="A0AAV3RUN9"/>
<dbReference type="Pfam" id="PF00067">
    <property type="entry name" value="p450"/>
    <property type="match status" value="1"/>
</dbReference>
<comment type="similarity">
    <text evidence="2">Belongs to the cytochrome P450 family.</text>
</comment>
<sequence length="215" mass="25368">MEEAFFSFITILVICLLPFIMENFLPFTPLLVSSMLVALLPLCYFFKYLFLKPWMLRWKLQRQGIKGPQPSFIYGNVREMHKIQEASMVRKQPTEEQHVAFVAHDYTSTLFPCFEQWRKEYGDIYTYRTWNRQHVYVNHPELVKEMNQSGSFNLGKPSYVTKRLAPLLGNGILRANDHLWAQQRKIIAPEFFGDKVKVVIKVSFQNSFFVISKNN</sequence>
<reference evidence="12 13" key="1">
    <citation type="submission" date="2024-01" db="EMBL/GenBank/DDBJ databases">
        <title>The complete chloroplast genome sequence of Lithospermum erythrorhizon: insights into the phylogenetic relationship among Boraginaceae species and the maternal lineages of purple gromwells.</title>
        <authorList>
            <person name="Okada T."/>
            <person name="Watanabe K."/>
        </authorList>
    </citation>
    <scope>NUCLEOTIDE SEQUENCE [LARGE SCALE GENOMIC DNA]</scope>
</reference>
<dbReference type="GO" id="GO:0005506">
    <property type="term" value="F:iron ion binding"/>
    <property type="evidence" value="ECO:0007669"/>
    <property type="project" value="InterPro"/>
</dbReference>
<dbReference type="Gene3D" id="1.10.630.10">
    <property type="entry name" value="Cytochrome P450"/>
    <property type="match status" value="1"/>
</dbReference>
<proteinExistence type="inferred from homology"/>
<evidence type="ECO:0000256" key="4">
    <source>
        <dbReference type="ARBA" id="ARBA00022692"/>
    </source>
</evidence>
<keyword evidence="3" id="KW-0349">Heme</keyword>
<evidence type="ECO:0000313" key="13">
    <source>
        <dbReference type="Proteomes" id="UP001454036"/>
    </source>
</evidence>
<dbReference type="InterPro" id="IPR050665">
    <property type="entry name" value="Cytochrome_P450_Monooxygen"/>
</dbReference>
<protein>
    <submittedName>
        <fullName evidence="12">Oxygenase</fullName>
    </submittedName>
</protein>
<evidence type="ECO:0000256" key="11">
    <source>
        <dbReference type="SAM" id="Phobius"/>
    </source>
</evidence>
<evidence type="ECO:0000256" key="7">
    <source>
        <dbReference type="ARBA" id="ARBA00023002"/>
    </source>
</evidence>
<dbReference type="GO" id="GO:0020037">
    <property type="term" value="F:heme binding"/>
    <property type="evidence" value="ECO:0007669"/>
    <property type="project" value="InterPro"/>
</dbReference>
<dbReference type="PANTHER" id="PTHR24282">
    <property type="entry name" value="CYTOCHROME P450 FAMILY MEMBER"/>
    <property type="match status" value="1"/>
</dbReference>
<evidence type="ECO:0000256" key="2">
    <source>
        <dbReference type="ARBA" id="ARBA00010617"/>
    </source>
</evidence>
<keyword evidence="4 11" id="KW-0812">Transmembrane</keyword>
<keyword evidence="13" id="KW-1185">Reference proteome</keyword>
<keyword evidence="9" id="KW-0503">Monooxygenase</keyword>
<dbReference type="SUPFAM" id="SSF48264">
    <property type="entry name" value="Cytochrome P450"/>
    <property type="match status" value="1"/>
</dbReference>